<evidence type="ECO:0000313" key="3">
    <source>
        <dbReference type="Proteomes" id="UP000724874"/>
    </source>
</evidence>
<protein>
    <recommendedName>
        <fullName evidence="4">Secreted protein</fullName>
    </recommendedName>
</protein>
<evidence type="ECO:0000256" key="1">
    <source>
        <dbReference type="SAM" id="SignalP"/>
    </source>
</evidence>
<dbReference type="Proteomes" id="UP000724874">
    <property type="component" value="Unassembled WGS sequence"/>
</dbReference>
<feature type="signal peptide" evidence="1">
    <location>
        <begin position="1"/>
        <end position="19"/>
    </location>
</feature>
<proteinExistence type="predicted"/>
<sequence length="77" mass="8653">MLPMTHFFLSTSLLDTALSCHCYASVLLVSFSSRRCLIIREDPKSVGDYIANYICKRSVCLCGLGLHLKSHVFVKDQ</sequence>
<keyword evidence="1" id="KW-0732">Signal</keyword>
<dbReference type="AlphaFoldDB" id="A0A9P5NM43"/>
<name>A0A9P5NM43_GYMJU</name>
<dbReference type="EMBL" id="JADNYJ010000061">
    <property type="protein sequence ID" value="KAF8895706.1"/>
    <property type="molecule type" value="Genomic_DNA"/>
</dbReference>
<reference evidence="2" key="1">
    <citation type="submission" date="2020-11" db="EMBL/GenBank/DDBJ databases">
        <authorList>
            <consortium name="DOE Joint Genome Institute"/>
            <person name="Ahrendt S."/>
            <person name="Riley R."/>
            <person name="Andreopoulos W."/>
            <person name="LaButti K."/>
            <person name="Pangilinan J."/>
            <person name="Ruiz-duenas F.J."/>
            <person name="Barrasa J.M."/>
            <person name="Sanchez-Garcia M."/>
            <person name="Camarero S."/>
            <person name="Miyauchi S."/>
            <person name="Serrano A."/>
            <person name="Linde D."/>
            <person name="Babiker R."/>
            <person name="Drula E."/>
            <person name="Ayuso-Fernandez I."/>
            <person name="Pacheco R."/>
            <person name="Padilla G."/>
            <person name="Ferreira P."/>
            <person name="Barriuso J."/>
            <person name="Kellner H."/>
            <person name="Castanera R."/>
            <person name="Alfaro M."/>
            <person name="Ramirez L."/>
            <person name="Pisabarro A.G."/>
            <person name="Kuo A."/>
            <person name="Tritt A."/>
            <person name="Lipzen A."/>
            <person name="He G."/>
            <person name="Yan M."/>
            <person name="Ng V."/>
            <person name="Cullen D."/>
            <person name="Martin F."/>
            <person name="Rosso M.-N."/>
            <person name="Henrissat B."/>
            <person name="Hibbett D."/>
            <person name="Martinez A.T."/>
            <person name="Grigoriev I.V."/>
        </authorList>
    </citation>
    <scope>NUCLEOTIDE SEQUENCE</scope>
    <source>
        <strain evidence="2">AH 44721</strain>
    </source>
</reference>
<gene>
    <name evidence="2" type="ORF">CPB84DRAFT_1782253</name>
</gene>
<comment type="caution">
    <text evidence="2">The sequence shown here is derived from an EMBL/GenBank/DDBJ whole genome shotgun (WGS) entry which is preliminary data.</text>
</comment>
<feature type="chain" id="PRO_5040141905" description="Secreted protein" evidence="1">
    <location>
        <begin position="20"/>
        <end position="77"/>
    </location>
</feature>
<evidence type="ECO:0008006" key="4">
    <source>
        <dbReference type="Google" id="ProtNLM"/>
    </source>
</evidence>
<keyword evidence="3" id="KW-1185">Reference proteome</keyword>
<organism evidence="2 3">
    <name type="scientific">Gymnopilus junonius</name>
    <name type="common">Spectacular rustgill mushroom</name>
    <name type="synonym">Gymnopilus spectabilis subsp. junonius</name>
    <dbReference type="NCBI Taxonomy" id="109634"/>
    <lineage>
        <taxon>Eukaryota</taxon>
        <taxon>Fungi</taxon>
        <taxon>Dikarya</taxon>
        <taxon>Basidiomycota</taxon>
        <taxon>Agaricomycotina</taxon>
        <taxon>Agaricomycetes</taxon>
        <taxon>Agaricomycetidae</taxon>
        <taxon>Agaricales</taxon>
        <taxon>Agaricineae</taxon>
        <taxon>Hymenogastraceae</taxon>
        <taxon>Gymnopilus</taxon>
    </lineage>
</organism>
<evidence type="ECO:0000313" key="2">
    <source>
        <dbReference type="EMBL" id="KAF8895706.1"/>
    </source>
</evidence>
<accession>A0A9P5NM43</accession>